<dbReference type="HOGENOM" id="CLU_1034457_0_0_1"/>
<dbReference type="EMBL" id="AACS02000012">
    <property type="protein sequence ID" value="EFI26649.1"/>
    <property type="molecule type" value="Genomic_DNA"/>
</dbReference>
<dbReference type="VEuPathDB" id="FungiDB:CC1G_15420"/>
<dbReference type="InParanoid" id="D6RQT5"/>
<dbReference type="KEGG" id="cci:CC1G_15420"/>
<dbReference type="Proteomes" id="UP000001861">
    <property type="component" value="Unassembled WGS sequence"/>
</dbReference>
<gene>
    <name evidence="1" type="ORF">CC1G_15420</name>
</gene>
<evidence type="ECO:0000313" key="2">
    <source>
        <dbReference type="Proteomes" id="UP000001861"/>
    </source>
</evidence>
<evidence type="ECO:0000313" key="1">
    <source>
        <dbReference type="EMBL" id="EFI26649.1"/>
    </source>
</evidence>
<protein>
    <submittedName>
        <fullName evidence="1">Uncharacterized protein</fullName>
    </submittedName>
</protein>
<organism evidence="1 2">
    <name type="scientific">Coprinopsis cinerea (strain Okayama-7 / 130 / ATCC MYA-4618 / FGSC 9003)</name>
    <name type="common">Inky cap fungus</name>
    <name type="synonym">Hormographiella aspergillata</name>
    <dbReference type="NCBI Taxonomy" id="240176"/>
    <lineage>
        <taxon>Eukaryota</taxon>
        <taxon>Fungi</taxon>
        <taxon>Dikarya</taxon>
        <taxon>Basidiomycota</taxon>
        <taxon>Agaricomycotina</taxon>
        <taxon>Agaricomycetes</taxon>
        <taxon>Agaricomycetidae</taxon>
        <taxon>Agaricales</taxon>
        <taxon>Agaricineae</taxon>
        <taxon>Psathyrellaceae</taxon>
        <taxon>Coprinopsis</taxon>
    </lineage>
</organism>
<dbReference type="GeneID" id="9379260"/>
<dbReference type="AlphaFoldDB" id="D6RQT5"/>
<reference evidence="1 2" key="1">
    <citation type="journal article" date="2010" name="Proc. Natl. Acad. Sci. U.S.A.">
        <title>Insights into evolution of multicellular fungi from the assembled chromosomes of the mushroom Coprinopsis cinerea (Coprinus cinereus).</title>
        <authorList>
            <person name="Stajich J.E."/>
            <person name="Wilke S.K."/>
            <person name="Ahren D."/>
            <person name="Au C.H."/>
            <person name="Birren B.W."/>
            <person name="Borodovsky M."/>
            <person name="Burns C."/>
            <person name="Canback B."/>
            <person name="Casselton L.A."/>
            <person name="Cheng C.K."/>
            <person name="Deng J."/>
            <person name="Dietrich F.S."/>
            <person name="Fargo D.C."/>
            <person name="Farman M.L."/>
            <person name="Gathman A.C."/>
            <person name="Goldberg J."/>
            <person name="Guigo R."/>
            <person name="Hoegger P.J."/>
            <person name="Hooker J.B."/>
            <person name="Huggins A."/>
            <person name="James T.Y."/>
            <person name="Kamada T."/>
            <person name="Kilaru S."/>
            <person name="Kodira C."/>
            <person name="Kues U."/>
            <person name="Kupfer D."/>
            <person name="Kwan H.S."/>
            <person name="Lomsadze A."/>
            <person name="Li W."/>
            <person name="Lilly W.W."/>
            <person name="Ma L.J."/>
            <person name="Mackey A.J."/>
            <person name="Manning G."/>
            <person name="Martin F."/>
            <person name="Muraguchi H."/>
            <person name="Natvig D.O."/>
            <person name="Palmerini H."/>
            <person name="Ramesh M.A."/>
            <person name="Rehmeyer C.J."/>
            <person name="Roe B.A."/>
            <person name="Shenoy N."/>
            <person name="Stanke M."/>
            <person name="Ter-Hovhannisyan V."/>
            <person name="Tunlid A."/>
            <person name="Velagapudi R."/>
            <person name="Vision T.J."/>
            <person name="Zeng Q."/>
            <person name="Zolan M.E."/>
            <person name="Pukkila P.J."/>
        </authorList>
    </citation>
    <scope>NUCLEOTIDE SEQUENCE [LARGE SCALE GENOMIC DNA]</scope>
    <source>
        <strain evidence="2">Okayama-7 / 130 / ATCC MYA-4618 / FGSC 9003</strain>
    </source>
</reference>
<keyword evidence="2" id="KW-1185">Reference proteome</keyword>
<name>D6RQT5_COPC7</name>
<sequence>MDYKYSPPGNMPELVTDMFADLDHYDSATMQQFLYYLSSRQRAAGTAYAHMFADLDMNQRAEFLKIFYEEIVWHTTLFGFAATRFPKINPGEAHRELVTLLTVLKQGDPMQILAACKPSHGRVPDRILAHYECNWWRPFDPSKNWDASNVSFIARTFRHQRHFLLPLDPLPLPSNRLSDLSHKQLVACAESIEQCAILVKKDTQITAREIAKAVNMYCRWKALLVKSRIEEDRRRQKARLQGLAEHGLSPAVLQDILAWANQRKHVPGS</sequence>
<dbReference type="RefSeq" id="XP_002910143.1">
    <property type="nucleotide sequence ID" value="XM_002910097.1"/>
</dbReference>
<comment type="caution">
    <text evidence="1">The sequence shown here is derived from an EMBL/GenBank/DDBJ whole genome shotgun (WGS) entry which is preliminary data.</text>
</comment>
<accession>D6RQT5</accession>
<proteinExistence type="predicted"/>